<dbReference type="NCBIfam" id="TIGR00468">
    <property type="entry name" value="pheS"/>
    <property type="match status" value="1"/>
</dbReference>
<evidence type="ECO:0000256" key="8">
    <source>
        <dbReference type="ARBA" id="ARBA00022723"/>
    </source>
</evidence>
<dbReference type="CDD" id="cd00496">
    <property type="entry name" value="PheRS_alpha_core"/>
    <property type="match status" value="1"/>
</dbReference>
<dbReference type="InterPro" id="IPR040724">
    <property type="entry name" value="PheRS_DBD1"/>
</dbReference>
<keyword evidence="7" id="KW-0436">Ligase</keyword>
<evidence type="ECO:0000256" key="7">
    <source>
        <dbReference type="ARBA" id="ARBA00022598"/>
    </source>
</evidence>
<dbReference type="AlphaFoldDB" id="A0ABD3MI24"/>
<keyword evidence="12" id="KW-0648">Protein biosynthesis</keyword>
<dbReference type="InterPro" id="IPR040725">
    <property type="entry name" value="PheRS_DBD3"/>
</dbReference>
<evidence type="ECO:0000256" key="9">
    <source>
        <dbReference type="ARBA" id="ARBA00022741"/>
    </source>
</evidence>
<evidence type="ECO:0000256" key="10">
    <source>
        <dbReference type="ARBA" id="ARBA00022840"/>
    </source>
</evidence>
<dbReference type="InterPro" id="IPR045864">
    <property type="entry name" value="aa-tRNA-synth_II/BPL/LPL"/>
</dbReference>
<proteinExistence type="inferred from homology"/>
<dbReference type="Pfam" id="PF18552">
    <property type="entry name" value="PheRS_DBD1"/>
    <property type="match status" value="1"/>
</dbReference>
<gene>
    <name evidence="17" type="ORF">ACHAWU_008960</name>
</gene>
<evidence type="ECO:0000313" key="18">
    <source>
        <dbReference type="Proteomes" id="UP001530293"/>
    </source>
</evidence>
<keyword evidence="9" id="KW-0547">Nucleotide-binding</keyword>
<evidence type="ECO:0000256" key="15">
    <source>
        <dbReference type="ARBA" id="ARBA00049255"/>
    </source>
</evidence>
<dbReference type="GO" id="GO:0046872">
    <property type="term" value="F:metal ion binding"/>
    <property type="evidence" value="ECO:0007669"/>
    <property type="project" value="UniProtKB-KW"/>
</dbReference>
<evidence type="ECO:0000313" key="17">
    <source>
        <dbReference type="EMBL" id="KAL3763257.1"/>
    </source>
</evidence>
<dbReference type="GO" id="GO:0006412">
    <property type="term" value="P:translation"/>
    <property type="evidence" value="ECO:0007669"/>
    <property type="project" value="UniProtKB-KW"/>
</dbReference>
<organism evidence="17 18">
    <name type="scientific">Discostella pseudostelligera</name>
    <dbReference type="NCBI Taxonomy" id="259834"/>
    <lineage>
        <taxon>Eukaryota</taxon>
        <taxon>Sar</taxon>
        <taxon>Stramenopiles</taxon>
        <taxon>Ochrophyta</taxon>
        <taxon>Bacillariophyta</taxon>
        <taxon>Coscinodiscophyceae</taxon>
        <taxon>Thalassiosirophycidae</taxon>
        <taxon>Stephanodiscales</taxon>
        <taxon>Stephanodiscaceae</taxon>
        <taxon>Discostella</taxon>
    </lineage>
</organism>
<dbReference type="GO" id="GO:0005524">
    <property type="term" value="F:ATP binding"/>
    <property type="evidence" value="ECO:0007669"/>
    <property type="project" value="UniProtKB-KW"/>
</dbReference>
<dbReference type="InterPro" id="IPR006195">
    <property type="entry name" value="aa-tRNA-synth_II"/>
</dbReference>
<evidence type="ECO:0000256" key="13">
    <source>
        <dbReference type="ARBA" id="ARBA00023146"/>
    </source>
</evidence>
<reference evidence="17 18" key="1">
    <citation type="submission" date="2024-10" db="EMBL/GenBank/DDBJ databases">
        <title>Updated reference genomes for cyclostephanoid diatoms.</title>
        <authorList>
            <person name="Roberts W.R."/>
            <person name="Alverson A.J."/>
        </authorList>
    </citation>
    <scope>NUCLEOTIDE SEQUENCE [LARGE SCALE GENOMIC DNA]</scope>
    <source>
        <strain evidence="17 18">AJA232-27</strain>
    </source>
</reference>
<dbReference type="Proteomes" id="UP001530293">
    <property type="component" value="Unassembled WGS sequence"/>
</dbReference>
<dbReference type="Gene3D" id="3.30.1370.240">
    <property type="match status" value="1"/>
</dbReference>
<name>A0ABD3MI24_9STRA</name>
<evidence type="ECO:0000256" key="4">
    <source>
        <dbReference type="ARBA" id="ARBA00011209"/>
    </source>
</evidence>
<evidence type="ECO:0000256" key="1">
    <source>
        <dbReference type="ARBA" id="ARBA00001946"/>
    </source>
</evidence>
<comment type="subcellular location">
    <subcellularLocation>
        <location evidence="2">Cytoplasm</location>
    </subcellularLocation>
</comment>
<sequence length="519" mass="58019">MSDVESSILSALSGSPDATIADSFVFASSSNVDHNAIVGSCKSLQADAYVTLSELSTQFYVLSAEAESIVEHGSQEIRVLNALLAAPAAEEGMSLSELEAALGKDVVKIGMGNSLKNKWATKDKASGKLKATIADGVVIQDDVKEQLTKLKSASEGNNTKVLDDPATSMLKRRKLISLVTRKSYAITRGPHYAPQRVKKAADLTKEMLESGNWKNTSFKEYNFTTLGESVGGGYLHPLLKVRAEFRKILMEMGFEEMPTNKWVESSFWNFDSLFQPQSHPARDAHDTFFIKEPASTVSIPEEYYERVKTMHEVGGSGSIGYRCVFQREEAMKNLLRTHTTAISSQMLYKLANQPGGFQPARYFSIDRVFRNESMDATHLCEFHQVEGLVADYNLSLGDLIGTIETFFRKIGITQLRFKPAFNPYTEPSMEVFGYHPDLKKWTEIGNSGMFRPEMLAPMGLPKDVRVIAWGLSLERPTMIKYRIDNIRNLFGHKVDMGMTKNAPICRFETVEDEEEEMKV</sequence>
<evidence type="ECO:0000259" key="16">
    <source>
        <dbReference type="PROSITE" id="PS50862"/>
    </source>
</evidence>
<feature type="domain" description="Aminoacyl-transfer RNA synthetases class-II family profile" evidence="16">
    <location>
        <begin position="240"/>
        <end position="503"/>
    </location>
</feature>
<keyword evidence="8" id="KW-0479">Metal-binding</keyword>
<keyword evidence="6" id="KW-0963">Cytoplasm</keyword>
<dbReference type="PANTHER" id="PTHR11538:SF40">
    <property type="entry name" value="PHENYLALANINE--TRNA LIGASE ALPHA SUBUNIT"/>
    <property type="match status" value="1"/>
</dbReference>
<comment type="cofactor">
    <cofactor evidence="1">
        <name>Mg(2+)</name>
        <dbReference type="ChEBI" id="CHEBI:18420"/>
    </cofactor>
</comment>
<comment type="caution">
    <text evidence="17">The sequence shown here is derived from an EMBL/GenBank/DDBJ whole genome shotgun (WGS) entry which is preliminary data.</text>
</comment>
<evidence type="ECO:0000256" key="12">
    <source>
        <dbReference type="ARBA" id="ARBA00022917"/>
    </source>
</evidence>
<evidence type="ECO:0000256" key="3">
    <source>
        <dbReference type="ARBA" id="ARBA00006703"/>
    </source>
</evidence>
<dbReference type="PROSITE" id="PS50862">
    <property type="entry name" value="AA_TRNA_LIGASE_II"/>
    <property type="match status" value="1"/>
</dbReference>
<dbReference type="FunFam" id="3.30.930.10:FF:000033">
    <property type="entry name" value="Phenylalanine--tRNA ligase alpha subunit"/>
    <property type="match status" value="1"/>
</dbReference>
<dbReference type="Pfam" id="PF01409">
    <property type="entry name" value="tRNA-synt_2d"/>
    <property type="match status" value="1"/>
</dbReference>
<evidence type="ECO:0000256" key="11">
    <source>
        <dbReference type="ARBA" id="ARBA00022842"/>
    </source>
</evidence>
<dbReference type="SUPFAM" id="SSF55681">
    <property type="entry name" value="Class II aaRS and biotin synthetases"/>
    <property type="match status" value="1"/>
</dbReference>
<dbReference type="GO" id="GO:0005737">
    <property type="term" value="C:cytoplasm"/>
    <property type="evidence" value="ECO:0007669"/>
    <property type="project" value="UniProtKB-SubCell"/>
</dbReference>
<evidence type="ECO:0000256" key="5">
    <source>
        <dbReference type="ARBA" id="ARBA00012814"/>
    </source>
</evidence>
<dbReference type="InterPro" id="IPR004529">
    <property type="entry name" value="Phe-tRNA-synth_IIc_asu"/>
</dbReference>
<keyword evidence="13" id="KW-0030">Aminoacyl-tRNA synthetase</keyword>
<accession>A0ABD3MI24</accession>
<dbReference type="NCBIfam" id="NF003210">
    <property type="entry name" value="PRK04172.1"/>
    <property type="match status" value="1"/>
</dbReference>
<dbReference type="InterPro" id="IPR002319">
    <property type="entry name" value="Phenylalanyl-tRNA_Synthase"/>
</dbReference>
<protein>
    <recommendedName>
        <fullName evidence="5">phenylalanine--tRNA ligase</fullName>
        <ecNumber evidence="5">6.1.1.20</ecNumber>
    </recommendedName>
    <alternativeName>
        <fullName evidence="14">Phenylalanyl-tRNA synthetase alpha subunit</fullName>
    </alternativeName>
</protein>
<dbReference type="EMBL" id="JALLBG020000124">
    <property type="protein sequence ID" value="KAL3763257.1"/>
    <property type="molecule type" value="Genomic_DNA"/>
</dbReference>
<keyword evidence="18" id="KW-1185">Reference proteome</keyword>
<dbReference type="PANTHER" id="PTHR11538">
    <property type="entry name" value="PHENYLALANYL-TRNA SYNTHETASE"/>
    <property type="match status" value="1"/>
</dbReference>
<evidence type="ECO:0000256" key="6">
    <source>
        <dbReference type="ARBA" id="ARBA00022490"/>
    </source>
</evidence>
<dbReference type="Gene3D" id="3.30.930.10">
    <property type="entry name" value="Bira Bifunctional Protein, Domain 2"/>
    <property type="match status" value="1"/>
</dbReference>
<comment type="catalytic activity">
    <reaction evidence="15">
        <text>tRNA(Phe) + L-phenylalanine + ATP = L-phenylalanyl-tRNA(Phe) + AMP + diphosphate + H(+)</text>
        <dbReference type="Rhea" id="RHEA:19413"/>
        <dbReference type="Rhea" id="RHEA-COMP:9668"/>
        <dbReference type="Rhea" id="RHEA-COMP:9699"/>
        <dbReference type="ChEBI" id="CHEBI:15378"/>
        <dbReference type="ChEBI" id="CHEBI:30616"/>
        <dbReference type="ChEBI" id="CHEBI:33019"/>
        <dbReference type="ChEBI" id="CHEBI:58095"/>
        <dbReference type="ChEBI" id="CHEBI:78442"/>
        <dbReference type="ChEBI" id="CHEBI:78531"/>
        <dbReference type="ChEBI" id="CHEBI:456215"/>
        <dbReference type="EC" id="6.1.1.20"/>
    </reaction>
</comment>
<dbReference type="Gene3D" id="1.10.10.2320">
    <property type="match status" value="1"/>
</dbReference>
<evidence type="ECO:0000256" key="14">
    <source>
        <dbReference type="ARBA" id="ARBA00030612"/>
    </source>
</evidence>
<dbReference type="Pfam" id="PF18553">
    <property type="entry name" value="PheRS_DBD3"/>
    <property type="match status" value="1"/>
</dbReference>
<comment type="subunit">
    <text evidence="4">Tetramer of two alpha and two beta subunits.</text>
</comment>
<dbReference type="EC" id="6.1.1.20" evidence="5"/>
<keyword evidence="10" id="KW-0067">ATP-binding</keyword>
<comment type="similarity">
    <text evidence="3">Belongs to the class-II aminoacyl-tRNA synthetase family. Phe-tRNA synthetase alpha subunit type 2 subfamily.</text>
</comment>
<dbReference type="GO" id="GO:0004826">
    <property type="term" value="F:phenylalanine-tRNA ligase activity"/>
    <property type="evidence" value="ECO:0007669"/>
    <property type="project" value="UniProtKB-EC"/>
</dbReference>
<evidence type="ECO:0000256" key="2">
    <source>
        <dbReference type="ARBA" id="ARBA00004496"/>
    </source>
</evidence>
<dbReference type="Gene3D" id="1.10.10.2330">
    <property type="match status" value="1"/>
</dbReference>
<keyword evidence="11" id="KW-0460">Magnesium</keyword>